<dbReference type="InterPro" id="IPR037191">
    <property type="entry name" value="VPS9_dom_sf"/>
</dbReference>
<keyword evidence="4" id="KW-1185">Reference proteome</keyword>
<protein>
    <submittedName>
        <fullName evidence="3">Related to VPS9</fullName>
    </submittedName>
</protein>
<accession>A0A1E1LSG7</accession>
<feature type="compositionally biased region" description="Low complexity" evidence="1">
    <location>
        <begin position="607"/>
        <end position="617"/>
    </location>
</feature>
<dbReference type="InterPro" id="IPR045046">
    <property type="entry name" value="Vps9-like"/>
</dbReference>
<organism evidence="3 4">
    <name type="scientific">Rhynchosporium agropyri</name>
    <dbReference type="NCBI Taxonomy" id="914238"/>
    <lineage>
        <taxon>Eukaryota</taxon>
        <taxon>Fungi</taxon>
        <taxon>Dikarya</taxon>
        <taxon>Ascomycota</taxon>
        <taxon>Pezizomycotina</taxon>
        <taxon>Leotiomycetes</taxon>
        <taxon>Helotiales</taxon>
        <taxon>Ploettnerulaceae</taxon>
        <taxon>Rhynchosporium</taxon>
    </lineage>
</organism>
<proteinExistence type="predicted"/>
<feature type="region of interest" description="Disordered" evidence="1">
    <location>
        <begin position="1"/>
        <end position="107"/>
    </location>
</feature>
<dbReference type="GO" id="GO:0016192">
    <property type="term" value="P:vesicle-mediated transport"/>
    <property type="evidence" value="ECO:0007669"/>
    <property type="project" value="InterPro"/>
</dbReference>
<sequence>MQAITDKMIFTLSDFMASPERKKRDEQQRPRPLKLSQSFIEPPPASPDPVTRVQRASTIHNGVSSDTVMADKSTGEGQQRTHSDVFEKAGSEEEEGSGSMESPGKLPDDFDKLPIELVSLSDSFIDSLSAKVHSTPPSVDKLSALFQDFYVVAANHINTHISALSSRQHRASSPAPSVATRIRQKAASISNKDGPKVPFVRRESEQQMLTVEEIADRKRARRILEQKRVALEEAVERRVTEGIYSRIWRHRSTQDEAQDEKLRSKTAALSVVGIGLTDLGIDLGQDSSENPDATEDKEKEVREWLEGAREELIAMNDEKYPVGKLHHLKAAHKAIVDTLSHFHPSSSADEIMPMLIYTLITSRPEGIDVISNLYFIQRFRNEGKIDGEAAYCLTNLEAAITFLETVDLASLRADENPSGPAKSNSRPTTPRLEKPDSMLVLTPSPKPSSPAVNTDNASPTFMKSHTFPAALRPTQQIQNRRLSDMFQPPAALGAAGDAVMNTADQGFKTIGNSLGESYKFLVGKLKERQEESSGQKTEIIVPKTLDDARKLVSTPPLEEEEPVSGASSLHSTEVSERARAVSGPKMEDKVLSIIGGRKISRDRSTDSVRSSSTTGSSKKVAFVEEVTGKLPSPLNTSAPAPAPANPAIVESMRNLGTSLNPMNRIAGMGMMRGFGRTTPVATTPTTLNPSKSIPDGGIADLTTAFPDLAPSLPAKEVPKVTPPIKKFMELQNPGELRINEVLELLRDYRRLAGALKDLGAV</sequence>
<name>A0A1E1LSG7_9HELO</name>
<dbReference type="Gene3D" id="1.20.1050.80">
    <property type="entry name" value="VPS9 domain"/>
    <property type="match status" value="1"/>
</dbReference>
<dbReference type="Proteomes" id="UP000178912">
    <property type="component" value="Unassembled WGS sequence"/>
</dbReference>
<feature type="compositionally biased region" description="Polar residues" evidence="1">
    <location>
        <begin position="54"/>
        <end position="67"/>
    </location>
</feature>
<dbReference type="Pfam" id="PF02204">
    <property type="entry name" value="VPS9"/>
    <property type="match status" value="1"/>
</dbReference>
<evidence type="ECO:0000256" key="1">
    <source>
        <dbReference type="SAM" id="MobiDB-lite"/>
    </source>
</evidence>
<evidence type="ECO:0000313" key="4">
    <source>
        <dbReference type="Proteomes" id="UP000178912"/>
    </source>
</evidence>
<dbReference type="InterPro" id="IPR003123">
    <property type="entry name" value="VPS9"/>
</dbReference>
<dbReference type="SMART" id="SM00167">
    <property type="entry name" value="VPS9"/>
    <property type="match status" value="1"/>
</dbReference>
<gene>
    <name evidence="3" type="ORF">RAG0_16944</name>
</gene>
<dbReference type="GO" id="GO:0031267">
    <property type="term" value="F:small GTPase binding"/>
    <property type="evidence" value="ECO:0007669"/>
    <property type="project" value="TreeGrafter"/>
</dbReference>
<reference evidence="4" key="1">
    <citation type="submission" date="2016-03" db="EMBL/GenBank/DDBJ databases">
        <authorList>
            <person name="Guldener U."/>
        </authorList>
    </citation>
    <scope>NUCLEOTIDE SEQUENCE [LARGE SCALE GENOMIC DNA]</scope>
    <source>
        <strain evidence="4">04CH-RAC-A.6.1</strain>
    </source>
</reference>
<feature type="compositionally biased region" description="Basic and acidic residues" evidence="1">
    <location>
        <begin position="79"/>
        <end position="91"/>
    </location>
</feature>
<dbReference type="GO" id="GO:0005829">
    <property type="term" value="C:cytosol"/>
    <property type="evidence" value="ECO:0007669"/>
    <property type="project" value="TreeGrafter"/>
</dbReference>
<dbReference type="GO" id="GO:0005085">
    <property type="term" value="F:guanyl-nucleotide exchange factor activity"/>
    <property type="evidence" value="ECO:0007669"/>
    <property type="project" value="InterPro"/>
</dbReference>
<dbReference type="PANTHER" id="PTHR23101:SF97">
    <property type="entry name" value="DOMAIN PROTEIN, PUTATIVE (AFU_ORTHOLOGUE AFUA_2G10890)-RELATED"/>
    <property type="match status" value="1"/>
</dbReference>
<evidence type="ECO:0000259" key="2">
    <source>
        <dbReference type="PROSITE" id="PS51205"/>
    </source>
</evidence>
<dbReference type="GO" id="GO:0030139">
    <property type="term" value="C:endocytic vesicle"/>
    <property type="evidence" value="ECO:0007669"/>
    <property type="project" value="TreeGrafter"/>
</dbReference>
<dbReference type="PANTHER" id="PTHR23101">
    <property type="entry name" value="RAB GDP/GTP EXCHANGE FACTOR"/>
    <property type="match status" value="1"/>
</dbReference>
<feature type="compositionally biased region" description="Basic and acidic residues" evidence="1">
    <location>
        <begin position="573"/>
        <end position="590"/>
    </location>
</feature>
<dbReference type="OrthoDB" id="10264848at2759"/>
<feature type="compositionally biased region" description="Basic and acidic residues" evidence="1">
    <location>
        <begin position="19"/>
        <end position="29"/>
    </location>
</feature>
<feature type="region of interest" description="Disordered" evidence="1">
    <location>
        <begin position="413"/>
        <end position="454"/>
    </location>
</feature>
<dbReference type="AlphaFoldDB" id="A0A1E1LSG7"/>
<dbReference type="EMBL" id="FJUX01000191">
    <property type="protein sequence ID" value="CZT13443.1"/>
    <property type="molecule type" value="Genomic_DNA"/>
</dbReference>
<dbReference type="PROSITE" id="PS51205">
    <property type="entry name" value="VPS9"/>
    <property type="match status" value="1"/>
</dbReference>
<feature type="region of interest" description="Disordered" evidence="1">
    <location>
        <begin position="553"/>
        <end position="618"/>
    </location>
</feature>
<evidence type="ECO:0000313" key="3">
    <source>
        <dbReference type="EMBL" id="CZT13443.1"/>
    </source>
</evidence>
<dbReference type="SUPFAM" id="SSF109993">
    <property type="entry name" value="VPS9 domain"/>
    <property type="match status" value="1"/>
</dbReference>
<feature type="domain" description="VPS9" evidence="2">
    <location>
        <begin position="256"/>
        <end position="412"/>
    </location>
</feature>